<protein>
    <submittedName>
        <fullName evidence="3">Uncharacterized protein</fullName>
    </submittedName>
</protein>
<accession>A0A915NCL1</accession>
<evidence type="ECO:0000256" key="1">
    <source>
        <dbReference type="SAM" id="MobiDB-lite"/>
    </source>
</evidence>
<sequence>LAKKLPQNQQIHPQNDIEFNVVGGNLVHIQEDNEYIDMDIIDNLHARQPQQNRQGHNNNIQNRSGRRT</sequence>
<feature type="compositionally biased region" description="Polar residues" evidence="1">
    <location>
        <begin position="48"/>
        <end position="68"/>
    </location>
</feature>
<evidence type="ECO:0000313" key="2">
    <source>
        <dbReference type="Proteomes" id="UP000887560"/>
    </source>
</evidence>
<keyword evidence="2" id="KW-1185">Reference proteome</keyword>
<evidence type="ECO:0000313" key="3">
    <source>
        <dbReference type="WBParaSite" id="scf7180000417061.g900"/>
    </source>
</evidence>
<name>A0A915NCL1_9BILA</name>
<feature type="region of interest" description="Disordered" evidence="1">
    <location>
        <begin position="41"/>
        <end position="68"/>
    </location>
</feature>
<proteinExistence type="predicted"/>
<dbReference type="WBParaSite" id="scf7180000417061.g900">
    <property type="protein sequence ID" value="scf7180000417061.g900"/>
    <property type="gene ID" value="scf7180000417061.g900"/>
</dbReference>
<dbReference type="AlphaFoldDB" id="A0A915NCL1"/>
<reference evidence="3" key="1">
    <citation type="submission" date="2022-11" db="UniProtKB">
        <authorList>
            <consortium name="WormBaseParasite"/>
        </authorList>
    </citation>
    <scope>IDENTIFICATION</scope>
</reference>
<organism evidence="2 3">
    <name type="scientific">Meloidogyne floridensis</name>
    <dbReference type="NCBI Taxonomy" id="298350"/>
    <lineage>
        <taxon>Eukaryota</taxon>
        <taxon>Metazoa</taxon>
        <taxon>Ecdysozoa</taxon>
        <taxon>Nematoda</taxon>
        <taxon>Chromadorea</taxon>
        <taxon>Rhabditida</taxon>
        <taxon>Tylenchina</taxon>
        <taxon>Tylenchomorpha</taxon>
        <taxon>Tylenchoidea</taxon>
        <taxon>Meloidogynidae</taxon>
        <taxon>Meloidogyninae</taxon>
        <taxon>Meloidogyne</taxon>
    </lineage>
</organism>
<dbReference type="Proteomes" id="UP000887560">
    <property type="component" value="Unplaced"/>
</dbReference>